<dbReference type="Proteomes" id="UP000289886">
    <property type="component" value="Unassembled WGS sequence"/>
</dbReference>
<proteinExistence type="predicted"/>
<dbReference type="Gene3D" id="3.30.70.1820">
    <property type="entry name" value="L1 transposable element, RRM domain"/>
    <property type="match status" value="1"/>
</dbReference>
<dbReference type="InterPro" id="IPR004244">
    <property type="entry name" value="Transposase_22"/>
</dbReference>
<name>A0A444UPE4_ACIRT</name>
<organism evidence="1 2">
    <name type="scientific">Acipenser ruthenus</name>
    <name type="common">Sterlet sturgeon</name>
    <dbReference type="NCBI Taxonomy" id="7906"/>
    <lineage>
        <taxon>Eukaryota</taxon>
        <taxon>Metazoa</taxon>
        <taxon>Chordata</taxon>
        <taxon>Craniata</taxon>
        <taxon>Vertebrata</taxon>
        <taxon>Euteleostomi</taxon>
        <taxon>Actinopterygii</taxon>
        <taxon>Chondrostei</taxon>
        <taxon>Acipenseriformes</taxon>
        <taxon>Acipenseridae</taxon>
        <taxon>Acipenser</taxon>
    </lineage>
</organism>
<dbReference type="AlphaFoldDB" id="A0A444UPE4"/>
<protein>
    <submittedName>
        <fullName evidence="1">Uncharacterized protein</fullName>
    </submittedName>
</protein>
<evidence type="ECO:0000313" key="1">
    <source>
        <dbReference type="EMBL" id="RXM37045.1"/>
    </source>
</evidence>
<gene>
    <name evidence="1" type="ORF">EOD39_11254</name>
</gene>
<comment type="caution">
    <text evidence="1">The sequence shown here is derived from an EMBL/GenBank/DDBJ whole genome shotgun (WGS) entry which is preliminary data.</text>
</comment>
<evidence type="ECO:0000313" key="2">
    <source>
        <dbReference type="Proteomes" id="UP000289886"/>
    </source>
</evidence>
<sequence length="158" mass="18300">MIELRILITGAVEITHIFEVLEDAEGKETILLIEKMLRELLDIDEATPIEIERAYRTLATKPKSPNAHPRAFVLCLLNFQTKQNILRWAHERGELKFTDKRISIYPDISAELLRKRKEYDGIKKALLAKRIRYSLLHLGTTPLDRSAGRMSERDMATM</sequence>
<dbReference type="EMBL" id="SCEB01214132">
    <property type="protein sequence ID" value="RXM37045.1"/>
    <property type="molecule type" value="Genomic_DNA"/>
</dbReference>
<keyword evidence="2" id="KW-1185">Reference proteome</keyword>
<accession>A0A444UPE4</accession>
<reference evidence="1 2" key="1">
    <citation type="submission" date="2019-01" db="EMBL/GenBank/DDBJ databases">
        <title>Draft Genome and Complete Hox-Cluster Characterization of the Sterlet Sturgeon (Acipenser ruthenus).</title>
        <authorList>
            <person name="Wei Q."/>
        </authorList>
    </citation>
    <scope>NUCLEOTIDE SEQUENCE [LARGE SCALE GENOMIC DNA]</scope>
    <source>
        <strain evidence="1">WHYD16114868_AA</strain>
        <tissue evidence="1">Blood</tissue>
    </source>
</reference>
<dbReference type="PANTHER" id="PTHR11505">
    <property type="entry name" value="L1 TRANSPOSABLE ELEMENT-RELATED"/>
    <property type="match status" value="1"/>
</dbReference>